<dbReference type="PROSITE" id="PS50304">
    <property type="entry name" value="TUDOR"/>
    <property type="match status" value="1"/>
</dbReference>
<evidence type="ECO:0000256" key="3">
    <source>
        <dbReference type="ARBA" id="ARBA00022491"/>
    </source>
</evidence>
<evidence type="ECO:0000259" key="14">
    <source>
        <dbReference type="PROSITE" id="PS50174"/>
    </source>
</evidence>
<evidence type="ECO:0000256" key="5">
    <source>
        <dbReference type="ARBA" id="ARBA00022771"/>
    </source>
</evidence>
<dbReference type="PROSITE" id="PS50174">
    <property type="entry name" value="G_PATCH"/>
    <property type="match status" value="1"/>
</dbReference>
<protein>
    <recommendedName>
        <fullName evidence="2">Zinc finger CCCH-type with G patch domain-containing protein</fullName>
    </recommendedName>
</protein>
<dbReference type="PANTHER" id="PTHR46297">
    <property type="entry name" value="ZINC FINGER CCCH-TYPE WITH G PATCH DOMAIN-CONTAINING PROTEIN"/>
    <property type="match status" value="1"/>
</dbReference>
<keyword evidence="4 11" id="KW-0479">Metal-binding</keyword>
<evidence type="ECO:0000256" key="12">
    <source>
        <dbReference type="SAM" id="Coils"/>
    </source>
</evidence>
<evidence type="ECO:0000256" key="10">
    <source>
        <dbReference type="ARBA" id="ARBA00023242"/>
    </source>
</evidence>
<organism evidence="16 17">
    <name type="scientific">Tegillarca granosa</name>
    <name type="common">Malaysian cockle</name>
    <name type="synonym">Anadara granosa</name>
    <dbReference type="NCBI Taxonomy" id="220873"/>
    <lineage>
        <taxon>Eukaryota</taxon>
        <taxon>Metazoa</taxon>
        <taxon>Spiralia</taxon>
        <taxon>Lophotrochozoa</taxon>
        <taxon>Mollusca</taxon>
        <taxon>Bivalvia</taxon>
        <taxon>Autobranchia</taxon>
        <taxon>Pteriomorphia</taxon>
        <taxon>Arcoida</taxon>
        <taxon>Arcoidea</taxon>
        <taxon>Arcidae</taxon>
        <taxon>Tegillarca</taxon>
    </lineage>
</organism>
<keyword evidence="6 11" id="KW-0862">Zinc</keyword>
<feature type="domain" description="C3H1-type" evidence="13">
    <location>
        <begin position="196"/>
        <end position="219"/>
    </location>
</feature>
<evidence type="ECO:0000259" key="15">
    <source>
        <dbReference type="PROSITE" id="PS50304"/>
    </source>
</evidence>
<keyword evidence="3" id="KW-0678">Repressor</keyword>
<accession>A0ABQ9FHM5</accession>
<dbReference type="Pfam" id="PF01585">
    <property type="entry name" value="G-patch"/>
    <property type="match status" value="1"/>
</dbReference>
<dbReference type="Proteomes" id="UP001217089">
    <property type="component" value="Unassembled WGS sequence"/>
</dbReference>
<dbReference type="SUPFAM" id="SSF63748">
    <property type="entry name" value="Tudor/PWWP/MBT"/>
    <property type="match status" value="1"/>
</dbReference>
<dbReference type="Gene3D" id="2.30.30.140">
    <property type="match status" value="1"/>
</dbReference>
<gene>
    <name evidence="16" type="ORF">KUTeg_005676</name>
</gene>
<dbReference type="PANTHER" id="PTHR46297:SF1">
    <property type="entry name" value="ZINC FINGER CCCH-TYPE WITH G PATCH DOMAIN-CONTAINING PROTEIN"/>
    <property type="match status" value="1"/>
</dbReference>
<keyword evidence="9" id="KW-0804">Transcription</keyword>
<keyword evidence="12" id="KW-0175">Coiled coil</keyword>
<evidence type="ECO:0000256" key="6">
    <source>
        <dbReference type="ARBA" id="ARBA00022833"/>
    </source>
</evidence>
<feature type="coiled-coil region" evidence="12">
    <location>
        <begin position="346"/>
        <end position="373"/>
    </location>
</feature>
<dbReference type="InterPro" id="IPR000571">
    <property type="entry name" value="Znf_CCCH"/>
</dbReference>
<evidence type="ECO:0000256" key="2">
    <source>
        <dbReference type="ARBA" id="ARBA00022414"/>
    </source>
</evidence>
<dbReference type="InterPro" id="IPR002999">
    <property type="entry name" value="Tudor"/>
</dbReference>
<evidence type="ECO:0000256" key="4">
    <source>
        <dbReference type="ARBA" id="ARBA00022723"/>
    </source>
</evidence>
<dbReference type="EMBL" id="JARBDR010000251">
    <property type="protein sequence ID" value="KAJ8316774.1"/>
    <property type="molecule type" value="Genomic_DNA"/>
</dbReference>
<dbReference type="PROSITE" id="PS50103">
    <property type="entry name" value="ZF_C3H1"/>
    <property type="match status" value="1"/>
</dbReference>
<dbReference type="CDD" id="cd20384">
    <property type="entry name" value="Tudor_ZGPAT"/>
    <property type="match status" value="1"/>
</dbReference>
<keyword evidence="7" id="KW-0805">Transcription regulation</keyword>
<evidence type="ECO:0000256" key="8">
    <source>
        <dbReference type="ARBA" id="ARBA00023125"/>
    </source>
</evidence>
<evidence type="ECO:0000256" key="7">
    <source>
        <dbReference type="ARBA" id="ARBA00023015"/>
    </source>
</evidence>
<evidence type="ECO:0000313" key="16">
    <source>
        <dbReference type="EMBL" id="KAJ8316774.1"/>
    </source>
</evidence>
<reference evidence="16 17" key="1">
    <citation type="submission" date="2022-12" db="EMBL/GenBank/DDBJ databases">
        <title>Chromosome-level genome of Tegillarca granosa.</title>
        <authorList>
            <person name="Kim J."/>
        </authorList>
    </citation>
    <scope>NUCLEOTIDE SEQUENCE [LARGE SCALE GENOMIC DNA]</scope>
    <source>
        <strain evidence="16">Teg-2019</strain>
        <tissue evidence="16">Adductor muscle</tissue>
    </source>
</reference>
<feature type="domain" description="Tudor" evidence="15">
    <location>
        <begin position="235"/>
        <end position="293"/>
    </location>
</feature>
<name>A0ABQ9FHM5_TEGGR</name>
<dbReference type="Gene3D" id="2.30.30.1190">
    <property type="match status" value="1"/>
</dbReference>
<dbReference type="SMART" id="SM00333">
    <property type="entry name" value="TUDOR"/>
    <property type="match status" value="1"/>
</dbReference>
<comment type="caution">
    <text evidence="16">The sequence shown here is derived from an EMBL/GenBank/DDBJ whole genome shotgun (WGS) entry which is preliminary data.</text>
</comment>
<keyword evidence="8" id="KW-0238">DNA-binding</keyword>
<evidence type="ECO:0000259" key="13">
    <source>
        <dbReference type="PROSITE" id="PS50103"/>
    </source>
</evidence>
<dbReference type="SMART" id="SM00443">
    <property type="entry name" value="G_patch"/>
    <property type="match status" value="1"/>
</dbReference>
<keyword evidence="5 11" id="KW-0863">Zinc-finger</keyword>
<evidence type="ECO:0000256" key="11">
    <source>
        <dbReference type="PROSITE-ProRule" id="PRU00723"/>
    </source>
</evidence>
<comment type="subcellular location">
    <subcellularLocation>
        <location evidence="1">Nucleus</location>
    </subcellularLocation>
</comment>
<feature type="domain" description="G-patch" evidence="14">
    <location>
        <begin position="293"/>
        <end position="339"/>
    </location>
</feature>
<keyword evidence="10" id="KW-0539">Nucleus</keyword>
<evidence type="ECO:0000256" key="1">
    <source>
        <dbReference type="ARBA" id="ARBA00004123"/>
    </source>
</evidence>
<feature type="zinc finger region" description="C3H1-type" evidence="11">
    <location>
        <begin position="196"/>
        <end position="219"/>
    </location>
</feature>
<evidence type="ECO:0000313" key="17">
    <source>
        <dbReference type="Proteomes" id="UP001217089"/>
    </source>
</evidence>
<dbReference type="InterPro" id="IPR000467">
    <property type="entry name" value="G_patch_dom"/>
</dbReference>
<keyword evidence="17" id="KW-1185">Reference proteome</keyword>
<proteinExistence type="predicted"/>
<evidence type="ECO:0000256" key="9">
    <source>
        <dbReference type="ARBA" id="ARBA00023163"/>
    </source>
</evidence>
<sequence length="397" mass="44495">MDEASLEASLELYTSQLAQVDQTLEAAGDNDDLIKLKTDLLEVIQLTQEGLLSLKKSNILKEIDDGQSASCSITSKNKSYSKQKNSKLASFSEAGKDNTRSDNFDDEYAAFQNTASTAYESSSYKQDIQGTSNNLIYSEELKDLIGTRCRAPFVHEWGSTSYYNAVISGIDQADSTMDLPKVHVMFCNPTHTSMLPCEYYLDNKCKFTDEKCRFSHGYSVKVEELQEFQEPDYSALDVDSPCLAKYDDGLWYRAQIQSIDEAHQVTVTYDSYDETVTLDLKDILPLDKCNSDSDGIGSKLMAKMGYITGQGLGKNGQGKAEPVPIQLLPQGKSLDKIMELKELAGEQDLFDVMKRLEKKKKQQEKKEAKKSQKPKEKINVFDFINKKLGGKKGIIHL</sequence>